<keyword evidence="5" id="KW-1185">Reference proteome</keyword>
<name>A0A5E4RGQ1_9BURK</name>
<dbReference type="InterPro" id="IPR007461">
    <property type="entry name" value="Ysc84_actin-binding"/>
</dbReference>
<evidence type="ECO:0000313" key="4">
    <source>
        <dbReference type="EMBL" id="VVD61712.1"/>
    </source>
</evidence>
<dbReference type="AlphaFoldDB" id="A0A5E4RGQ1"/>
<protein>
    <submittedName>
        <fullName evidence="4">Lipoprotein</fullName>
    </submittedName>
</protein>
<proteinExistence type="predicted"/>
<dbReference type="PROSITE" id="PS51257">
    <property type="entry name" value="PROKAR_LIPOPROTEIN"/>
    <property type="match status" value="1"/>
</dbReference>
<keyword evidence="4" id="KW-0449">Lipoprotein</keyword>
<evidence type="ECO:0000313" key="5">
    <source>
        <dbReference type="Proteomes" id="UP000333828"/>
    </source>
</evidence>
<feature type="domain" description="Ysc84 actin-binding" evidence="3">
    <location>
        <begin position="113"/>
        <end position="196"/>
    </location>
</feature>
<organism evidence="4 5">
    <name type="scientific">Pandoraea iniqua</name>
    <dbReference type="NCBI Taxonomy" id="2508288"/>
    <lineage>
        <taxon>Bacteria</taxon>
        <taxon>Pseudomonadati</taxon>
        <taxon>Pseudomonadota</taxon>
        <taxon>Betaproteobacteria</taxon>
        <taxon>Burkholderiales</taxon>
        <taxon>Burkholderiaceae</taxon>
        <taxon>Pandoraea</taxon>
    </lineage>
</organism>
<accession>A0A5E4RGQ1</accession>
<keyword evidence="2" id="KW-0732">Signal</keyword>
<dbReference type="Proteomes" id="UP000333828">
    <property type="component" value="Unassembled WGS sequence"/>
</dbReference>
<feature type="chain" id="PRO_5022920210" evidence="2">
    <location>
        <begin position="23"/>
        <end position="200"/>
    </location>
</feature>
<evidence type="ECO:0000256" key="1">
    <source>
        <dbReference type="SAM" id="MobiDB-lite"/>
    </source>
</evidence>
<dbReference type="CDD" id="cd11524">
    <property type="entry name" value="SYLF"/>
    <property type="match status" value="1"/>
</dbReference>
<evidence type="ECO:0000256" key="2">
    <source>
        <dbReference type="SAM" id="SignalP"/>
    </source>
</evidence>
<gene>
    <name evidence="4" type="ORF">PIN31115_00130</name>
</gene>
<sequence>MQKRDFLMKTSVAVAAAAFALAGCTTTTPSQADKSDNSAGANANKRREIDASVNGALDKMYASVKGSRELVSKARGVLVFPSVLQAGFVVGGEYGEGALRVGGNTQGYYNTVTASFGLQIGAQSKAVIFLFMTQDALDKFQRTDGWTAGADASVALVKIGANGAVDLNTATSPVEVIVMTNAGLMANLNVEGTKVTKLKI</sequence>
<feature type="region of interest" description="Disordered" evidence="1">
    <location>
        <begin position="26"/>
        <end position="45"/>
    </location>
</feature>
<feature type="compositionally biased region" description="Polar residues" evidence="1">
    <location>
        <begin position="29"/>
        <end position="41"/>
    </location>
</feature>
<dbReference type="EMBL" id="CABPSI010000001">
    <property type="protein sequence ID" value="VVD61712.1"/>
    <property type="molecule type" value="Genomic_DNA"/>
</dbReference>
<evidence type="ECO:0000259" key="3">
    <source>
        <dbReference type="Pfam" id="PF04366"/>
    </source>
</evidence>
<feature type="signal peptide" evidence="2">
    <location>
        <begin position="1"/>
        <end position="22"/>
    </location>
</feature>
<dbReference type="Pfam" id="PF04366">
    <property type="entry name" value="Ysc84"/>
    <property type="match status" value="1"/>
</dbReference>
<dbReference type="RefSeq" id="WP_150682506.1">
    <property type="nucleotide sequence ID" value="NZ_CABPSI010000001.1"/>
</dbReference>
<reference evidence="4 5" key="1">
    <citation type="submission" date="2019-08" db="EMBL/GenBank/DDBJ databases">
        <authorList>
            <person name="Peeters C."/>
        </authorList>
    </citation>
    <scope>NUCLEOTIDE SEQUENCE [LARGE SCALE GENOMIC DNA]</scope>
    <source>
        <strain evidence="4 5">LMG 31115</strain>
    </source>
</reference>